<reference evidence="1" key="1">
    <citation type="submission" date="2018-05" db="EMBL/GenBank/DDBJ databases">
        <authorList>
            <person name="Lanie J.A."/>
            <person name="Ng W.-L."/>
            <person name="Kazmierczak K.M."/>
            <person name="Andrzejewski T.M."/>
            <person name="Davidsen T.M."/>
            <person name="Wayne K.J."/>
            <person name="Tettelin H."/>
            <person name="Glass J.I."/>
            <person name="Rusch D."/>
            <person name="Podicherti R."/>
            <person name="Tsui H.-C.T."/>
            <person name="Winkler M.E."/>
        </authorList>
    </citation>
    <scope>NUCLEOTIDE SEQUENCE</scope>
</reference>
<dbReference type="EMBL" id="UINC01027773">
    <property type="protein sequence ID" value="SVB07603.1"/>
    <property type="molecule type" value="Genomic_DNA"/>
</dbReference>
<proteinExistence type="predicted"/>
<evidence type="ECO:0000313" key="1">
    <source>
        <dbReference type="EMBL" id="SVB07603.1"/>
    </source>
</evidence>
<dbReference type="AlphaFoldDB" id="A0A382B2W5"/>
<accession>A0A382B2W5</accession>
<gene>
    <name evidence="1" type="ORF">METZ01_LOCUS160457</name>
</gene>
<sequence length="123" mass="13776">VSYTSSTIRIFLVVTLALVSSACAGQRSGVDPFRSGPGGRELPVLLTVDNQDYRDATVWANWNGRKHRLGMVTGKTTETFEMSWRDYEMWLEVDFVGGGELKTGGRMAVWPGEHLDFIIMMGW</sequence>
<name>A0A382B2W5_9ZZZZ</name>
<protein>
    <submittedName>
        <fullName evidence="1">Uncharacterized protein</fullName>
    </submittedName>
</protein>
<organism evidence="1">
    <name type="scientific">marine metagenome</name>
    <dbReference type="NCBI Taxonomy" id="408172"/>
    <lineage>
        <taxon>unclassified sequences</taxon>
        <taxon>metagenomes</taxon>
        <taxon>ecological metagenomes</taxon>
    </lineage>
</organism>
<feature type="non-terminal residue" evidence="1">
    <location>
        <position position="1"/>
    </location>
</feature>